<reference evidence="13" key="1">
    <citation type="journal article" date="2021" name="PeerJ">
        <title>Extensive microbial diversity within the chicken gut microbiome revealed by metagenomics and culture.</title>
        <authorList>
            <person name="Gilroy R."/>
            <person name="Ravi A."/>
            <person name="Getino M."/>
            <person name="Pursley I."/>
            <person name="Horton D.L."/>
            <person name="Alikhan N.F."/>
            <person name="Baker D."/>
            <person name="Gharbi K."/>
            <person name="Hall N."/>
            <person name="Watson M."/>
            <person name="Adriaenssens E.M."/>
            <person name="Foster-Nyarko E."/>
            <person name="Jarju S."/>
            <person name="Secka A."/>
            <person name="Antonio M."/>
            <person name="Oren A."/>
            <person name="Chaudhuri R.R."/>
            <person name="La Ragione R."/>
            <person name="Hildebrand F."/>
            <person name="Pallen M.J."/>
        </authorList>
    </citation>
    <scope>NUCLEOTIDE SEQUENCE</scope>
    <source>
        <strain evidence="13">Gambia11-129</strain>
    </source>
</reference>
<dbReference type="Gene3D" id="1.10.15.40">
    <property type="entry name" value="Electron transport complex subunit B, putative Fe-S cluster"/>
    <property type="match status" value="1"/>
</dbReference>
<dbReference type="GO" id="GO:0022900">
    <property type="term" value="P:electron transport chain"/>
    <property type="evidence" value="ECO:0007669"/>
    <property type="project" value="UniProtKB-UniRule"/>
</dbReference>
<feature type="binding site" evidence="10">
    <location>
        <position position="140"/>
    </location>
    <ligand>
        <name>[4Fe-4S] cluster</name>
        <dbReference type="ChEBI" id="CHEBI:49883"/>
        <label>2</label>
    </ligand>
</feature>
<dbReference type="HAMAP" id="MF_00463">
    <property type="entry name" value="RsxB_RnfB"/>
    <property type="match status" value="1"/>
</dbReference>
<dbReference type="GO" id="GO:0009055">
    <property type="term" value="F:electron transfer activity"/>
    <property type="evidence" value="ECO:0007669"/>
    <property type="project" value="InterPro"/>
</dbReference>
<feature type="binding site" evidence="10">
    <location>
        <position position="48"/>
    </location>
    <ligand>
        <name>[4Fe-4S] cluster</name>
        <dbReference type="ChEBI" id="CHEBI:49883"/>
        <label>1</label>
    </ligand>
</feature>
<feature type="binding site" evidence="10">
    <location>
        <position position="56"/>
    </location>
    <ligand>
        <name>[4Fe-4S] cluster</name>
        <dbReference type="ChEBI" id="CHEBI:49883"/>
        <label>1</label>
    </ligand>
</feature>
<proteinExistence type="inferred from homology"/>
<dbReference type="PROSITE" id="PS51656">
    <property type="entry name" value="4FE4S"/>
    <property type="match status" value="1"/>
</dbReference>
<evidence type="ECO:0000256" key="9">
    <source>
        <dbReference type="ARBA" id="ARBA00023136"/>
    </source>
</evidence>
<evidence type="ECO:0000256" key="3">
    <source>
        <dbReference type="ARBA" id="ARBA00022723"/>
    </source>
</evidence>
<comment type="caution">
    <text evidence="13">The sequence shown here is derived from an EMBL/GenBank/DDBJ whole genome shotgun (WGS) entry which is preliminary data.</text>
</comment>
<dbReference type="EMBL" id="DXHU01000023">
    <property type="protein sequence ID" value="HIV99437.1"/>
    <property type="molecule type" value="Genomic_DNA"/>
</dbReference>
<dbReference type="Pfam" id="PF04060">
    <property type="entry name" value="FeS"/>
    <property type="match status" value="1"/>
</dbReference>
<dbReference type="PROSITE" id="PS00198">
    <property type="entry name" value="4FE4S_FER_1"/>
    <property type="match status" value="1"/>
</dbReference>
<dbReference type="AlphaFoldDB" id="A0A9D1PU98"/>
<feature type="region of interest" description="Hydrophobic" evidence="10">
    <location>
        <begin position="1"/>
        <end position="25"/>
    </location>
</feature>
<keyword evidence="8 10" id="KW-0411">Iron-sulfur</keyword>
<comment type="function">
    <text evidence="10">Part of a membrane-bound complex that couples electron transfer with translocation of ions across the membrane.</text>
</comment>
<protein>
    <recommendedName>
        <fullName evidence="10">Ion-translocating oxidoreductase complex subunit B</fullName>
        <ecNumber evidence="10">7.-.-.-</ecNumber>
    </recommendedName>
    <alternativeName>
        <fullName evidence="10">Rnf electron transport complex subunit B</fullName>
    </alternativeName>
</protein>
<feature type="binding site" evidence="10">
    <location>
        <position position="150"/>
    </location>
    <ligand>
        <name>[4Fe-4S] cluster</name>
        <dbReference type="ChEBI" id="CHEBI:49883"/>
        <label>3</label>
    </ligand>
</feature>
<keyword evidence="5 10" id="KW-1278">Translocase</keyword>
<feature type="binding site" evidence="10">
    <location>
        <position position="173"/>
    </location>
    <ligand>
        <name>[4Fe-4S] cluster</name>
        <dbReference type="ChEBI" id="CHEBI:49883"/>
        <label>3</label>
    </ligand>
</feature>
<keyword evidence="4 10" id="KW-0677">Repeat</keyword>
<keyword evidence="7 10" id="KW-0408">Iron</keyword>
<evidence type="ECO:0000256" key="4">
    <source>
        <dbReference type="ARBA" id="ARBA00022737"/>
    </source>
</evidence>
<comment type="cofactor">
    <cofactor evidence="10">
        <name>[4Fe-4S] cluster</name>
        <dbReference type="ChEBI" id="CHEBI:49883"/>
    </cofactor>
    <text evidence="10">Binds 3 [4Fe-4S] clusters.</text>
</comment>
<keyword evidence="1 10" id="KW-0813">Transport</keyword>
<dbReference type="InterPro" id="IPR017896">
    <property type="entry name" value="4Fe4S_Fe-S-bd"/>
</dbReference>
<dbReference type="Gene3D" id="3.30.70.20">
    <property type="match status" value="1"/>
</dbReference>
<comment type="caution">
    <text evidence="10">Lacks conserved residue(s) required for the propagation of feature annotation.</text>
</comment>
<dbReference type="GO" id="GO:0005886">
    <property type="term" value="C:plasma membrane"/>
    <property type="evidence" value="ECO:0007669"/>
    <property type="project" value="UniProtKB-SubCell"/>
</dbReference>
<dbReference type="GO" id="GO:0046872">
    <property type="term" value="F:metal ion binding"/>
    <property type="evidence" value="ECO:0007669"/>
    <property type="project" value="UniProtKB-KW"/>
</dbReference>
<feature type="binding site" evidence="10">
    <location>
        <position position="51"/>
    </location>
    <ligand>
        <name>[4Fe-4S] cluster</name>
        <dbReference type="ChEBI" id="CHEBI:49883"/>
        <label>1</label>
    </ligand>
</feature>
<evidence type="ECO:0000259" key="12">
    <source>
        <dbReference type="PROSITE" id="PS51656"/>
    </source>
</evidence>
<comment type="subcellular location">
    <subcellularLocation>
        <location evidence="10">Cell membrane</location>
    </subcellularLocation>
</comment>
<keyword evidence="2 10" id="KW-0004">4Fe-4S</keyword>
<dbReference type="SUPFAM" id="SSF54862">
    <property type="entry name" value="4Fe-4S ferredoxins"/>
    <property type="match status" value="1"/>
</dbReference>
<keyword evidence="9 10" id="KW-0472">Membrane</keyword>
<feature type="binding site" evidence="10">
    <location>
        <position position="170"/>
    </location>
    <ligand>
        <name>[4Fe-4S] cluster</name>
        <dbReference type="ChEBI" id="CHEBI:49883"/>
        <label>3</label>
    </ligand>
</feature>
<keyword evidence="6 10" id="KW-0249">Electron transport</keyword>
<accession>A0A9D1PU98</accession>
<comment type="subunit">
    <text evidence="10">The complex is composed of six subunits: RnfA, RnfB, RnfC, RnfD, RnfE and RnfG.</text>
</comment>
<organism evidence="13 14">
    <name type="scientific">Candidatus Ornithospirochaeta avicola</name>
    <dbReference type="NCBI Taxonomy" id="2840896"/>
    <lineage>
        <taxon>Bacteria</taxon>
        <taxon>Pseudomonadati</taxon>
        <taxon>Spirochaetota</taxon>
        <taxon>Spirochaetia</taxon>
        <taxon>Spirochaetales</taxon>
        <taxon>Spirochaetaceae</taxon>
        <taxon>Spirochaetaceae incertae sedis</taxon>
        <taxon>Candidatus Ornithospirochaeta</taxon>
    </lineage>
</organism>
<dbReference type="PANTHER" id="PTHR43560:SF1">
    <property type="entry name" value="ION-TRANSLOCATING OXIDOREDUCTASE COMPLEX SUBUNIT B"/>
    <property type="match status" value="1"/>
</dbReference>
<dbReference type="InterPro" id="IPR017900">
    <property type="entry name" value="4Fe4S_Fe_S_CS"/>
</dbReference>
<evidence type="ECO:0000256" key="7">
    <source>
        <dbReference type="ARBA" id="ARBA00023004"/>
    </source>
</evidence>
<keyword evidence="10" id="KW-1003">Cell membrane</keyword>
<gene>
    <name evidence="10" type="primary">rnfB</name>
    <name evidence="13" type="ORF">IAB12_06660</name>
</gene>
<keyword evidence="3 10" id="KW-0479">Metal-binding</keyword>
<feature type="binding site" evidence="10">
    <location>
        <position position="73"/>
    </location>
    <ligand>
        <name>[4Fe-4S] cluster</name>
        <dbReference type="ChEBI" id="CHEBI:49883"/>
        <label>1</label>
    </ligand>
</feature>
<evidence type="ECO:0000256" key="6">
    <source>
        <dbReference type="ARBA" id="ARBA00022982"/>
    </source>
</evidence>
<evidence type="ECO:0000313" key="13">
    <source>
        <dbReference type="EMBL" id="HIV99437.1"/>
    </source>
</evidence>
<evidence type="ECO:0000259" key="11">
    <source>
        <dbReference type="PROSITE" id="PS51379"/>
    </source>
</evidence>
<feature type="binding site" evidence="10">
    <location>
        <position position="136"/>
    </location>
    <ligand>
        <name>[4Fe-4S] cluster</name>
        <dbReference type="ChEBI" id="CHEBI:49883"/>
        <label>2</label>
    </ligand>
</feature>
<dbReference type="GO" id="GO:0051539">
    <property type="term" value="F:4 iron, 4 sulfur cluster binding"/>
    <property type="evidence" value="ECO:0007669"/>
    <property type="project" value="UniProtKB-UniRule"/>
</dbReference>
<dbReference type="InterPro" id="IPR050395">
    <property type="entry name" value="4Fe4S_Ferredoxin_RnfB"/>
</dbReference>
<dbReference type="PROSITE" id="PS51379">
    <property type="entry name" value="4FE4S_FER_2"/>
    <property type="match status" value="2"/>
</dbReference>
<reference evidence="13" key="2">
    <citation type="submission" date="2021-04" db="EMBL/GenBank/DDBJ databases">
        <authorList>
            <person name="Gilroy R."/>
        </authorList>
    </citation>
    <scope>NUCLEOTIDE SEQUENCE</scope>
    <source>
        <strain evidence="13">Gambia11-129</strain>
    </source>
</reference>
<dbReference type="PANTHER" id="PTHR43560">
    <property type="entry name" value="ION-TRANSLOCATING OXIDOREDUCTASE COMPLEX SUBUNIT B"/>
    <property type="match status" value="1"/>
</dbReference>
<feature type="domain" description="4Fe-4S" evidence="12">
    <location>
        <begin position="31"/>
        <end position="90"/>
    </location>
</feature>
<evidence type="ECO:0000256" key="5">
    <source>
        <dbReference type="ARBA" id="ARBA00022967"/>
    </source>
</evidence>
<feature type="domain" description="4Fe-4S ferredoxin-type" evidence="11">
    <location>
        <begin position="126"/>
        <end position="160"/>
    </location>
</feature>
<dbReference type="InterPro" id="IPR007202">
    <property type="entry name" value="4Fe-4S_dom"/>
</dbReference>
<feature type="binding site" evidence="10">
    <location>
        <position position="180"/>
    </location>
    <ligand>
        <name>[4Fe-4S] cluster</name>
        <dbReference type="ChEBI" id="CHEBI:49883"/>
        <label>2</label>
    </ligand>
</feature>
<dbReference type="NCBIfam" id="TIGR01944">
    <property type="entry name" value="rnfB"/>
    <property type="match status" value="1"/>
</dbReference>
<evidence type="ECO:0000256" key="8">
    <source>
        <dbReference type="ARBA" id="ARBA00023014"/>
    </source>
</evidence>
<evidence type="ECO:0000256" key="10">
    <source>
        <dbReference type="HAMAP-Rule" id="MF_00463"/>
    </source>
</evidence>
<name>A0A9D1PU98_9SPIO</name>
<evidence type="ECO:0000313" key="14">
    <source>
        <dbReference type="Proteomes" id="UP000823936"/>
    </source>
</evidence>
<feature type="domain" description="4Fe-4S ferredoxin-type" evidence="11">
    <location>
        <begin position="161"/>
        <end position="190"/>
    </location>
</feature>
<evidence type="ECO:0000256" key="2">
    <source>
        <dbReference type="ARBA" id="ARBA00022485"/>
    </source>
</evidence>
<comment type="similarity">
    <text evidence="10">Belongs to the 4Fe4S bacterial-type ferredoxin family. RnfB subfamily.</text>
</comment>
<feature type="binding site" evidence="10">
    <location>
        <position position="146"/>
    </location>
    <ligand>
        <name>[4Fe-4S] cluster</name>
        <dbReference type="ChEBI" id="CHEBI:49883"/>
        <label>2</label>
    </ligand>
</feature>
<dbReference type="Proteomes" id="UP000823936">
    <property type="component" value="Unassembled WGS sequence"/>
</dbReference>
<feature type="binding site" evidence="10">
    <location>
        <position position="176"/>
    </location>
    <ligand>
        <name>[4Fe-4S] cluster</name>
        <dbReference type="ChEBI" id="CHEBI:49883"/>
        <label>3</label>
    </ligand>
</feature>
<dbReference type="EC" id="7.-.-.-" evidence="10"/>
<dbReference type="Pfam" id="PF14697">
    <property type="entry name" value="Fer4_21"/>
    <property type="match status" value="1"/>
</dbReference>
<sequence length="263" mass="27875">MAIFLSFAVIAILGLILGIGLAFADKKLKVEKDEKLLLLEEAMPGANCGGCGYAGCSAYAEAVFKGEAEPGLCSPGGQALAEKMGEILGLKVDVKEKMVAFIACRGNSEVTKKAYEYKGMEDCNALSLLLGGNLECKEGCLHMGSCAKVCPAGAISLDSENSYVVDKEKCIGCKKCVAVCPNGVIRMVPYSAEYLVACNNTESGAKVRKSCQRGCIGCRICVNKVDSSPFVVENNLSHNDYLKNQENAAKAAELCPAKCIIKR</sequence>
<dbReference type="InterPro" id="IPR010207">
    <property type="entry name" value="Elect_transpt_cplx_RnfB/RsxB"/>
</dbReference>
<evidence type="ECO:0000256" key="1">
    <source>
        <dbReference type="ARBA" id="ARBA00022448"/>
    </source>
</evidence>